<sequence>MIEWIKERKLYVLTGIGTIIFGAYYFLSPLGISDKEVDGWSETEEIALEKPAEEDVASNEAPERMYVDVKGAVKAPGVYEVKEGDRVIDIIDRAGGLLELANEAVINFAMKVTDEMVLYIPTVGEEGVESQQVLTSVPLEADGGKVNLNKATESELQTIPGIGPSKAKAIVDYREQNGSFKTIEDLKSISGIGDKTFEKLKEHITVR</sequence>
<keyword evidence="4" id="KW-1185">Reference proteome</keyword>
<dbReference type="InterPro" id="IPR003583">
    <property type="entry name" value="Hlx-hairpin-Hlx_DNA-bd_motif"/>
</dbReference>
<feature type="transmembrane region" description="Helical" evidence="1">
    <location>
        <begin position="10"/>
        <end position="27"/>
    </location>
</feature>
<comment type="caution">
    <text evidence="3">The sequence shown here is derived from an EMBL/GenBank/DDBJ whole genome shotgun (WGS) entry which is preliminary data.</text>
</comment>
<dbReference type="Proteomes" id="UP001601059">
    <property type="component" value="Unassembled WGS sequence"/>
</dbReference>
<dbReference type="PANTHER" id="PTHR21180">
    <property type="entry name" value="ENDONUCLEASE/EXONUCLEASE/PHOSPHATASE FAMILY DOMAIN-CONTAINING PROTEIN 1"/>
    <property type="match status" value="1"/>
</dbReference>
<organism evidence="3 4">
    <name type="scientific">Cytobacillus spartinae</name>
    <dbReference type="NCBI Taxonomy" id="3299023"/>
    <lineage>
        <taxon>Bacteria</taxon>
        <taxon>Bacillati</taxon>
        <taxon>Bacillota</taxon>
        <taxon>Bacilli</taxon>
        <taxon>Bacillales</taxon>
        <taxon>Bacillaceae</taxon>
        <taxon>Cytobacillus</taxon>
    </lineage>
</organism>
<dbReference type="SUPFAM" id="SSF47781">
    <property type="entry name" value="RuvA domain 2-like"/>
    <property type="match status" value="1"/>
</dbReference>
<evidence type="ECO:0000313" key="3">
    <source>
        <dbReference type="EMBL" id="MFE8703235.1"/>
    </source>
</evidence>
<gene>
    <name evidence="3" type="ORF">ACFYKX_21890</name>
</gene>
<dbReference type="EMBL" id="JBIACK010000014">
    <property type="protein sequence ID" value="MFE8703235.1"/>
    <property type="molecule type" value="Genomic_DNA"/>
</dbReference>
<dbReference type="PANTHER" id="PTHR21180:SF32">
    <property type="entry name" value="ENDONUCLEASE_EXONUCLEASE_PHOSPHATASE FAMILY DOMAIN-CONTAINING PROTEIN 1"/>
    <property type="match status" value="1"/>
</dbReference>
<dbReference type="NCBIfam" id="TIGR00426">
    <property type="entry name" value="competence protein ComEA helix-hairpin-helix repeat region"/>
    <property type="match status" value="1"/>
</dbReference>
<dbReference type="InterPro" id="IPR019554">
    <property type="entry name" value="Soluble_ligand-bd"/>
</dbReference>
<evidence type="ECO:0000256" key="1">
    <source>
        <dbReference type="SAM" id="Phobius"/>
    </source>
</evidence>
<dbReference type="Pfam" id="PF10531">
    <property type="entry name" value="SLBB"/>
    <property type="match status" value="1"/>
</dbReference>
<reference evidence="3 4" key="1">
    <citation type="submission" date="2024-08" db="EMBL/GenBank/DDBJ databases">
        <title>Two novel Cytobacillus novel species.</title>
        <authorList>
            <person name="Liu G."/>
        </authorList>
    </citation>
    <scope>NUCLEOTIDE SEQUENCE [LARGE SCALE GENOMIC DNA]</scope>
    <source>
        <strain evidence="3 4">FJAT-54145</strain>
    </source>
</reference>
<dbReference type="Pfam" id="PF12836">
    <property type="entry name" value="HHH_3"/>
    <property type="match status" value="1"/>
</dbReference>
<dbReference type="Gene3D" id="1.10.150.310">
    <property type="entry name" value="Tex RuvX-like domain-like"/>
    <property type="match status" value="1"/>
</dbReference>
<feature type="domain" description="Helix-hairpin-helix DNA-binding motif class 1" evidence="2">
    <location>
        <begin position="184"/>
        <end position="203"/>
    </location>
</feature>
<keyword evidence="1" id="KW-0472">Membrane</keyword>
<dbReference type="InterPro" id="IPR010994">
    <property type="entry name" value="RuvA_2-like"/>
</dbReference>
<keyword evidence="1" id="KW-0812">Transmembrane</keyword>
<dbReference type="RefSeq" id="WP_389363592.1">
    <property type="nucleotide sequence ID" value="NZ_JBIACK010000014.1"/>
</dbReference>
<accession>A0ABW6KJ28</accession>
<dbReference type="InterPro" id="IPR004509">
    <property type="entry name" value="Competence_ComEA_HhH"/>
</dbReference>
<evidence type="ECO:0000259" key="2">
    <source>
        <dbReference type="SMART" id="SM00278"/>
    </source>
</evidence>
<name>A0ABW6KJ28_9BACI</name>
<proteinExistence type="predicted"/>
<keyword evidence="1" id="KW-1133">Transmembrane helix</keyword>
<protein>
    <submittedName>
        <fullName evidence="3">Helix-hairpin-helix domain-containing protein</fullName>
    </submittedName>
</protein>
<dbReference type="Gene3D" id="3.10.560.10">
    <property type="entry name" value="Outer membrane lipoprotein wza domain like"/>
    <property type="match status" value="1"/>
</dbReference>
<evidence type="ECO:0000313" key="4">
    <source>
        <dbReference type="Proteomes" id="UP001601059"/>
    </source>
</evidence>
<dbReference type="InterPro" id="IPR051675">
    <property type="entry name" value="Endo/Exo/Phosphatase_dom_1"/>
</dbReference>
<feature type="domain" description="Helix-hairpin-helix DNA-binding motif class 1" evidence="2">
    <location>
        <begin position="154"/>
        <end position="173"/>
    </location>
</feature>
<dbReference type="SMART" id="SM00278">
    <property type="entry name" value="HhH1"/>
    <property type="match status" value="2"/>
</dbReference>